<dbReference type="Gene3D" id="3.20.20.140">
    <property type="entry name" value="Metal-dependent hydrolases"/>
    <property type="match status" value="1"/>
</dbReference>
<comment type="caution">
    <text evidence="3">The sequence shown here is derived from an EMBL/GenBank/DDBJ whole genome shotgun (WGS) entry which is preliminary data.</text>
</comment>
<dbReference type="NCBIfam" id="NF005540">
    <property type="entry name" value="PRK07203.1"/>
    <property type="match status" value="1"/>
</dbReference>
<dbReference type="InterPro" id="IPR017700">
    <property type="entry name" value="Aminohydrolase_SsnA"/>
</dbReference>
<name>A0ABQ5N110_9CLOT</name>
<dbReference type="PANTHER" id="PTHR43794">
    <property type="entry name" value="AMINOHYDROLASE SSNA-RELATED"/>
    <property type="match status" value="1"/>
</dbReference>
<dbReference type="Proteomes" id="UP001208567">
    <property type="component" value="Unassembled WGS sequence"/>
</dbReference>
<accession>A0ABQ5N110</accession>
<dbReference type="SUPFAM" id="SSF51556">
    <property type="entry name" value="Metallo-dependent hydrolases"/>
    <property type="match status" value="1"/>
</dbReference>
<dbReference type="Gene3D" id="2.30.40.10">
    <property type="entry name" value="Urease, subunit C, domain 1"/>
    <property type="match status" value="1"/>
</dbReference>
<dbReference type="InterPro" id="IPR032466">
    <property type="entry name" value="Metal_Hydrolase"/>
</dbReference>
<dbReference type="InterPro" id="IPR011059">
    <property type="entry name" value="Metal-dep_hydrolase_composite"/>
</dbReference>
<dbReference type="Pfam" id="PF01979">
    <property type="entry name" value="Amidohydro_1"/>
    <property type="match status" value="1"/>
</dbReference>
<dbReference type="EMBL" id="BRXR01000001">
    <property type="protein sequence ID" value="GLC28765.1"/>
    <property type="molecule type" value="Genomic_DNA"/>
</dbReference>
<evidence type="ECO:0000313" key="3">
    <source>
        <dbReference type="EMBL" id="GLC28765.1"/>
    </source>
</evidence>
<dbReference type="InterPro" id="IPR050287">
    <property type="entry name" value="MTA/SAH_deaminase"/>
</dbReference>
<proteinExistence type="predicted"/>
<dbReference type="PANTHER" id="PTHR43794:SF11">
    <property type="entry name" value="AMIDOHYDROLASE-RELATED DOMAIN-CONTAINING PROTEIN"/>
    <property type="match status" value="1"/>
</dbReference>
<protein>
    <submittedName>
        <fullName evidence="3">Chlorohydrolase</fullName>
    </submittedName>
</protein>
<dbReference type="NCBIfam" id="TIGR03314">
    <property type="entry name" value="Se_ssnA"/>
    <property type="match status" value="1"/>
</dbReference>
<evidence type="ECO:0000313" key="4">
    <source>
        <dbReference type="Proteomes" id="UP001208567"/>
    </source>
</evidence>
<evidence type="ECO:0000259" key="2">
    <source>
        <dbReference type="Pfam" id="PF01979"/>
    </source>
</evidence>
<dbReference type="InterPro" id="IPR006680">
    <property type="entry name" value="Amidohydro-rel"/>
</dbReference>
<dbReference type="SUPFAM" id="SSF51338">
    <property type="entry name" value="Composite domain of metallo-dependent hydrolases"/>
    <property type="match status" value="1"/>
</dbReference>
<reference evidence="3 4" key="1">
    <citation type="journal article" date="2024" name="Int. J. Syst. Evol. Microbiol.">
        <title>Clostridium omnivorum sp. nov., isolated from anoxic soil under the treatment of reductive soil disinfestation.</title>
        <authorList>
            <person name="Ueki A."/>
            <person name="Tonouchi A."/>
            <person name="Kaku N."/>
            <person name="Honma S."/>
            <person name="Ueki K."/>
        </authorList>
    </citation>
    <scope>NUCLEOTIDE SEQUENCE [LARGE SCALE GENOMIC DNA]</scope>
    <source>
        <strain evidence="3 4">E14</strain>
    </source>
</reference>
<sequence>MYDLVIVNANIVVFDDNFSLIENGFLVINQGNIQDVGYMTDYKDEFFEANEKYNANGKLIMPGFICTHTHIYSAFARGMDLKGNSPKNFKEILEQLWWRLDKKLTLEDIYYSALVTIIESIKNGVTCIFDHHASPNCVEKSLDIIEKAFDFTGMRGVLCYEVSDRDGKEIALKGIAENSRFISKCRSRNDDMIKGLFGLHAAFTLSNETLKLASVEGNRLKSGFHIHAAEGVEDLNYCAQKYNCGVVERLNSFNILNSNSILAHCIHIKHEEKKFLKKCVTVHNPESNMNNAVGFCDALDLTKDGVMVGLGSDGFSHNPFRAMEVCYVLHKHEKKDPRVMGPKAVIDLGIVNNCKIASRYFNNELGVIKKGAKADLIIVDYNSPTPLTKDNICGHIVFGINSNIITHTIINGKIVMRDRVIDGMDEEEVFAKSRVLAKELWRRF</sequence>
<gene>
    <name evidence="3" type="ORF">bsdE14_01750</name>
</gene>
<dbReference type="RefSeq" id="WP_264848033.1">
    <property type="nucleotide sequence ID" value="NZ_BRXR01000001.1"/>
</dbReference>
<evidence type="ECO:0000256" key="1">
    <source>
        <dbReference type="ARBA" id="ARBA00022801"/>
    </source>
</evidence>
<keyword evidence="4" id="KW-1185">Reference proteome</keyword>
<feature type="domain" description="Amidohydrolase-related" evidence="2">
    <location>
        <begin position="60"/>
        <end position="415"/>
    </location>
</feature>
<organism evidence="3 4">
    <name type="scientific">Clostridium omnivorum</name>
    <dbReference type="NCBI Taxonomy" id="1604902"/>
    <lineage>
        <taxon>Bacteria</taxon>
        <taxon>Bacillati</taxon>
        <taxon>Bacillota</taxon>
        <taxon>Clostridia</taxon>
        <taxon>Eubacteriales</taxon>
        <taxon>Clostridiaceae</taxon>
        <taxon>Clostridium</taxon>
    </lineage>
</organism>
<keyword evidence="1" id="KW-0378">Hydrolase</keyword>